<proteinExistence type="predicted"/>
<evidence type="ECO:0000313" key="4">
    <source>
        <dbReference type="Proteomes" id="UP000270190"/>
    </source>
</evidence>
<evidence type="ECO:0000313" key="3">
    <source>
        <dbReference type="EMBL" id="SPP28953.1"/>
    </source>
</evidence>
<dbReference type="RefSeq" id="WP_069120657.1">
    <property type="nucleotide sequence ID" value="NZ_CBCPHX010000017.1"/>
</dbReference>
<evidence type="ECO:0000259" key="2">
    <source>
        <dbReference type="Pfam" id="PF04394"/>
    </source>
</evidence>
<dbReference type="EMBL" id="OUNC01000025">
    <property type="protein sequence ID" value="SPP28953.1"/>
    <property type="molecule type" value="Genomic_DNA"/>
</dbReference>
<gene>
    <name evidence="3" type="ORF">BTBSAS_310001</name>
</gene>
<dbReference type="Proteomes" id="UP000270190">
    <property type="component" value="Unassembled WGS sequence"/>
</dbReference>
<feature type="region of interest" description="Disordered" evidence="1">
    <location>
        <begin position="124"/>
        <end position="151"/>
    </location>
</feature>
<protein>
    <recommendedName>
        <fullName evidence="2">Regulator of chromosome segregation-like C-terminal domain-containing protein</fullName>
    </recommendedName>
</protein>
<dbReference type="AlphaFoldDB" id="A0A2X0Q7C4"/>
<organism evidence="3 4">
    <name type="scientific">Brochothrix thermosphacta</name>
    <name type="common">Microbacterium thermosphactum</name>
    <dbReference type="NCBI Taxonomy" id="2756"/>
    <lineage>
        <taxon>Bacteria</taxon>
        <taxon>Bacillati</taxon>
        <taxon>Bacillota</taxon>
        <taxon>Bacilli</taxon>
        <taxon>Bacillales</taxon>
        <taxon>Listeriaceae</taxon>
        <taxon>Brochothrix</taxon>
    </lineage>
</organism>
<evidence type="ECO:0000256" key="1">
    <source>
        <dbReference type="SAM" id="MobiDB-lite"/>
    </source>
</evidence>
<feature type="domain" description="Regulator of chromosome segregation-like C-terminal" evidence="2">
    <location>
        <begin position="90"/>
        <end position="126"/>
    </location>
</feature>
<dbReference type="Pfam" id="PF04394">
    <property type="entry name" value="DUF536"/>
    <property type="match status" value="1"/>
</dbReference>
<dbReference type="InterPro" id="IPR007489">
    <property type="entry name" value="RocS-like_C"/>
</dbReference>
<accession>A0A2X0Q7C4</accession>
<sequence>MSDKTIKELADELNVSKTAINKKLNANLKRKHFSKIANKFVIDEEGQNIIKSMFQEVKSTTKNDNHQQEKSETENLKVVDFFHEQIVIKDEQLKEKDKQIEKLQSLLDQQQILTLQANKKIETLEYNSEKKEEEKPTKNNEKRNWFSRVFK</sequence>
<name>A0A2X0Q7C4_BROTH</name>
<feature type="compositionally biased region" description="Basic and acidic residues" evidence="1">
    <location>
        <begin position="124"/>
        <end position="144"/>
    </location>
</feature>
<reference evidence="4" key="1">
    <citation type="submission" date="2018-04" db="EMBL/GenBank/DDBJ databases">
        <authorList>
            <person name="Illikoud N."/>
        </authorList>
    </citation>
    <scope>NUCLEOTIDE SEQUENCE [LARGE SCALE GENOMIC DNA]</scope>
</reference>